<evidence type="ECO:0000256" key="1">
    <source>
        <dbReference type="ARBA" id="ARBA00006271"/>
    </source>
</evidence>
<keyword evidence="4" id="KW-0067">ATP-binding</keyword>
<dbReference type="SMART" id="SM00534">
    <property type="entry name" value="MUTSac"/>
    <property type="match status" value="1"/>
</dbReference>
<dbReference type="SUPFAM" id="SSF52540">
    <property type="entry name" value="P-loop containing nucleoside triphosphate hydrolases"/>
    <property type="match status" value="1"/>
</dbReference>
<dbReference type="PIRSF" id="PIRSF037677">
    <property type="entry name" value="DNA_mis_repair_Msh6"/>
    <property type="match status" value="1"/>
</dbReference>
<name>A0A9W4TUM1_9ASCO</name>
<dbReference type="InterPro" id="IPR036187">
    <property type="entry name" value="DNA_mismatch_repair_MutS_sf"/>
</dbReference>
<dbReference type="InterPro" id="IPR027417">
    <property type="entry name" value="P-loop_NTPase"/>
</dbReference>
<dbReference type="InterPro" id="IPR007695">
    <property type="entry name" value="DNA_mismatch_repair_MutS-lik_N"/>
</dbReference>
<evidence type="ECO:0000256" key="4">
    <source>
        <dbReference type="ARBA" id="ARBA00022840"/>
    </source>
</evidence>
<dbReference type="AlphaFoldDB" id="A0A9W4TUM1"/>
<reference evidence="12" key="1">
    <citation type="submission" date="2022-12" db="EMBL/GenBank/DDBJ databases">
        <authorList>
            <person name="Brejova B."/>
        </authorList>
    </citation>
    <scope>NUCLEOTIDE SEQUENCE</scope>
</reference>
<dbReference type="Pfam" id="PF00488">
    <property type="entry name" value="MutS_V"/>
    <property type="match status" value="1"/>
</dbReference>
<dbReference type="Gene3D" id="3.30.420.110">
    <property type="entry name" value="MutS, connector domain"/>
    <property type="match status" value="1"/>
</dbReference>
<keyword evidence="5" id="KW-0238">DNA-binding</keyword>
<evidence type="ECO:0000256" key="10">
    <source>
        <dbReference type="SAM" id="MobiDB-lite"/>
    </source>
</evidence>
<dbReference type="GO" id="GO:0140664">
    <property type="term" value="F:ATP-dependent DNA damage sensor activity"/>
    <property type="evidence" value="ECO:0007669"/>
    <property type="project" value="InterPro"/>
</dbReference>
<evidence type="ECO:0000256" key="9">
    <source>
        <dbReference type="SAM" id="Coils"/>
    </source>
</evidence>
<evidence type="ECO:0000256" key="2">
    <source>
        <dbReference type="ARBA" id="ARBA00022741"/>
    </source>
</evidence>
<dbReference type="OrthoDB" id="2534523at2759"/>
<dbReference type="InterPro" id="IPR017261">
    <property type="entry name" value="DNA_mismatch_repair_MutS/MSH"/>
</dbReference>
<evidence type="ECO:0000256" key="6">
    <source>
        <dbReference type="ARBA" id="ARBA00023204"/>
    </source>
</evidence>
<comment type="subunit">
    <text evidence="8">Heterodimer consisting of MSH2-MSH3 (MutS beta). Forms a ternary complex with MutL alpha (MLH1-PMS1).</text>
</comment>
<dbReference type="SUPFAM" id="SSF55271">
    <property type="entry name" value="DNA repair protein MutS, domain I"/>
    <property type="match status" value="1"/>
</dbReference>
<dbReference type="InterPro" id="IPR007860">
    <property type="entry name" value="DNA_mmatch_repair_MutS_con_dom"/>
</dbReference>
<gene>
    <name evidence="12" type="ORF">CANVERA_P0466</name>
</gene>
<evidence type="ECO:0000259" key="11">
    <source>
        <dbReference type="PROSITE" id="PS00486"/>
    </source>
</evidence>
<dbReference type="GO" id="GO:0006298">
    <property type="term" value="P:mismatch repair"/>
    <property type="evidence" value="ECO:0007669"/>
    <property type="project" value="InterPro"/>
</dbReference>
<dbReference type="InterPro" id="IPR036678">
    <property type="entry name" value="MutS_con_dom_sf"/>
</dbReference>
<dbReference type="InterPro" id="IPR045076">
    <property type="entry name" value="MutS"/>
</dbReference>
<dbReference type="EMBL" id="CANTUO010000001">
    <property type="protein sequence ID" value="CAI5755949.1"/>
    <property type="molecule type" value="Genomic_DNA"/>
</dbReference>
<dbReference type="PANTHER" id="PTHR11361">
    <property type="entry name" value="DNA MISMATCH REPAIR PROTEIN MUTS FAMILY MEMBER"/>
    <property type="match status" value="1"/>
</dbReference>
<dbReference type="GO" id="GO:0005634">
    <property type="term" value="C:nucleus"/>
    <property type="evidence" value="ECO:0007669"/>
    <property type="project" value="TreeGrafter"/>
</dbReference>
<comment type="function">
    <text evidence="7">Component of the post-replicative DNA mismatch repair system (MMR). Heterodimerizes with MSH2 to form MutS beta, which binds to DNA mismatches thereby initiating DNA repair. MSH3 provides substrate-binding and substrate specificity to the complex. When bound, the MutS beta heterodimer bends the DNA helix and shields approximately 20 base pairs. Acts mainly to repair insertion-deletion loops (IDLs) from 2 to 13 nucleotides in size, but can also repair base-base and single insertion-deletion mismatches that occur during replication. After mismatch binding, forms a ternary complex with the MutL alpha heterodimer, which is thought to be responsible for directing the downstream MMR events, including strand discrimination, excision, and resynthesis. ATP binding and hydrolysis play a pivotal role in mismatch repair functions.</text>
</comment>
<dbReference type="Pfam" id="PF05192">
    <property type="entry name" value="MutS_III"/>
    <property type="match status" value="1"/>
</dbReference>
<evidence type="ECO:0000256" key="3">
    <source>
        <dbReference type="ARBA" id="ARBA00022763"/>
    </source>
</evidence>
<dbReference type="GO" id="GO:0043504">
    <property type="term" value="P:mitochondrial DNA repair"/>
    <property type="evidence" value="ECO:0007669"/>
    <property type="project" value="TreeGrafter"/>
</dbReference>
<dbReference type="PROSITE" id="PS00486">
    <property type="entry name" value="DNA_MISMATCH_REPAIR_2"/>
    <property type="match status" value="1"/>
</dbReference>
<evidence type="ECO:0000256" key="7">
    <source>
        <dbReference type="ARBA" id="ARBA00025373"/>
    </source>
</evidence>
<feature type="region of interest" description="Disordered" evidence="10">
    <location>
        <begin position="490"/>
        <end position="510"/>
    </location>
</feature>
<feature type="domain" description="DNA mismatch repair proteins mutS family" evidence="11">
    <location>
        <begin position="809"/>
        <end position="825"/>
    </location>
</feature>
<dbReference type="GO" id="GO:0005524">
    <property type="term" value="F:ATP binding"/>
    <property type="evidence" value="ECO:0007669"/>
    <property type="project" value="UniProtKB-KW"/>
</dbReference>
<evidence type="ECO:0000256" key="8">
    <source>
        <dbReference type="ARBA" id="ARBA00025902"/>
    </source>
</evidence>
<dbReference type="Gene3D" id="3.40.50.300">
    <property type="entry name" value="P-loop containing nucleotide triphosphate hydrolases"/>
    <property type="match status" value="1"/>
</dbReference>
<comment type="similarity">
    <text evidence="1">Belongs to the DNA mismatch repair MutS family.</text>
</comment>
<dbReference type="GO" id="GO:0030983">
    <property type="term" value="F:mismatched DNA binding"/>
    <property type="evidence" value="ECO:0007669"/>
    <property type="project" value="InterPro"/>
</dbReference>
<keyword evidence="13" id="KW-1185">Reference proteome</keyword>
<evidence type="ECO:0000313" key="13">
    <source>
        <dbReference type="Proteomes" id="UP001152885"/>
    </source>
</evidence>
<comment type="caution">
    <text evidence="12">The sequence shown here is derived from an EMBL/GenBank/DDBJ whole genome shotgun (WGS) entry which is preliminary data.</text>
</comment>
<feature type="compositionally biased region" description="Acidic residues" evidence="10">
    <location>
        <begin position="490"/>
        <end position="505"/>
    </location>
</feature>
<dbReference type="SUPFAM" id="SSF53150">
    <property type="entry name" value="DNA repair protein MutS, domain II"/>
    <property type="match status" value="1"/>
</dbReference>
<proteinExistence type="inferred from homology"/>
<feature type="region of interest" description="Disordered" evidence="10">
    <location>
        <begin position="25"/>
        <end position="47"/>
    </location>
</feature>
<dbReference type="InterPro" id="IPR007696">
    <property type="entry name" value="DNA_mismatch_repair_MutS_core"/>
</dbReference>
<dbReference type="Pfam" id="PF05188">
    <property type="entry name" value="MutS_II"/>
    <property type="match status" value="1"/>
</dbReference>
<keyword evidence="6" id="KW-0234">DNA repair</keyword>
<keyword evidence="2" id="KW-0547">Nucleotide-binding</keyword>
<dbReference type="Gene3D" id="1.10.1420.10">
    <property type="match status" value="2"/>
</dbReference>
<dbReference type="SMART" id="SM00533">
    <property type="entry name" value="MUTSd"/>
    <property type="match status" value="1"/>
</dbReference>
<dbReference type="InterPro" id="IPR016151">
    <property type="entry name" value="DNA_mismatch_repair_MutS_N"/>
</dbReference>
<sequence length="924" mass="105595">MLRYGKSFQIISRSFIKSTSCLANSRSSNLPLEDWDRGGRKQKTTTKTNSIDPNVDFSPVFASIKRLMDQNPECVSLVQVGSFYELHFDQAEEFGQKLGIKVAYKKTSNHIIPMAGFPVSQLKRFVEKLVKEQEQTVAIIDQCNFTQRTTQNLVHRKVSRIISPGTLIDESFMNFDINNYLLAISFPLKVFQLPPNPETEIGLSWIDVSVGETFVQKTTLGNLTADIARISPNEILVADHHNINQDKLSKWYPPLQELRKYFMRFPNMKQVELQSKFKCKLQQLRKFTEEISIREHNALNILLSYVDVNLPEANLSLDLPIQYLSDTCLQMDARTREALELTERLTSGRLSVVGSLSSTIKRTCTPSGTRLLSKWIKSPLLNIDKIKNRQDYVKLFYDRNYLTTASRQYLRSIGDFIRIFQRLLIGNNSVSNLVTLADNLEQIQKFKQLLENENERKESKVLTQFLQDFNVPIELANEIRNTIEFEEPPEVDNVEGENSESESEYVDNGSYSNSFQEKYRIKQEDNSSTKFYSLKKDFNQELKLAHDELNELKSQEQTFISDLQNGLSKVDSNLKVIFRSQYYKFMHVLAIKGSTKSITSISKELHDDILQRKPQSIVYRSKQWSQLQGLIDSKKEMITQLERKIIEDLKIKVISRNSQLRSMGKKLDFFDVTQSFAVLATENNWICPKLTKQPIFNISQGRHVVVESSLKLAGSNFITNDLTLDNSVKIWVISGPNMGGKSTFLRQNALICILAQMGSYIPATSAKIGIVDRIFTRIGASDDLYNDLSTFMVEMIEISNILNNATVKSFAIVDEIGRGTSGKEGLAIAYSTLLHLMNQNKCRTLFATHYATEINGLLRNSEIDIYNVKYYRTKVLKNAEDRLIIDHALEPGISEKSYALEIAQKAGFPSIALNNARQVLTMYI</sequence>
<dbReference type="PANTHER" id="PTHR11361:SF34">
    <property type="entry name" value="DNA MISMATCH REPAIR PROTEIN MSH1, MITOCHONDRIAL"/>
    <property type="match status" value="1"/>
</dbReference>
<dbReference type="Proteomes" id="UP001152885">
    <property type="component" value="Unassembled WGS sequence"/>
</dbReference>
<dbReference type="Gene3D" id="3.40.1170.10">
    <property type="entry name" value="DNA repair protein MutS, domain I"/>
    <property type="match status" value="1"/>
</dbReference>
<keyword evidence="3" id="KW-0227">DNA damage</keyword>
<evidence type="ECO:0000313" key="12">
    <source>
        <dbReference type="EMBL" id="CAI5755949.1"/>
    </source>
</evidence>
<protein>
    <recommendedName>
        <fullName evidence="11">DNA mismatch repair proteins mutS family domain-containing protein</fullName>
    </recommendedName>
</protein>
<dbReference type="GO" id="GO:0005739">
    <property type="term" value="C:mitochondrion"/>
    <property type="evidence" value="ECO:0007669"/>
    <property type="project" value="TreeGrafter"/>
</dbReference>
<accession>A0A9W4TUM1</accession>
<evidence type="ECO:0000256" key="5">
    <source>
        <dbReference type="ARBA" id="ARBA00023125"/>
    </source>
</evidence>
<dbReference type="SUPFAM" id="SSF48334">
    <property type="entry name" value="DNA repair protein MutS, domain III"/>
    <property type="match status" value="1"/>
</dbReference>
<feature type="coiled-coil region" evidence="9">
    <location>
        <begin position="433"/>
        <end position="460"/>
    </location>
</feature>
<dbReference type="InterPro" id="IPR000432">
    <property type="entry name" value="DNA_mismatch_repair_MutS_C"/>
</dbReference>
<organism evidence="12 13">
    <name type="scientific">Candida verbasci</name>
    <dbReference type="NCBI Taxonomy" id="1227364"/>
    <lineage>
        <taxon>Eukaryota</taxon>
        <taxon>Fungi</taxon>
        <taxon>Dikarya</taxon>
        <taxon>Ascomycota</taxon>
        <taxon>Saccharomycotina</taxon>
        <taxon>Pichiomycetes</taxon>
        <taxon>Debaryomycetaceae</taxon>
        <taxon>Candida/Lodderomyces clade</taxon>
        <taxon>Candida</taxon>
    </lineage>
</organism>
<dbReference type="Pfam" id="PF01624">
    <property type="entry name" value="MutS_I"/>
    <property type="match status" value="1"/>
</dbReference>
<keyword evidence="9" id="KW-0175">Coiled coil</keyword>